<dbReference type="GO" id="GO:0030420">
    <property type="term" value="P:establishment of competence for transformation"/>
    <property type="evidence" value="ECO:0007669"/>
    <property type="project" value="UniProtKB-KW"/>
</dbReference>
<evidence type="ECO:0000256" key="1">
    <source>
        <dbReference type="ARBA" id="ARBA00004241"/>
    </source>
</evidence>
<comment type="caution">
    <text evidence="4">The sequence shown here is derived from an EMBL/GenBank/DDBJ whole genome shotgun (WGS) entry which is preliminary data.</text>
</comment>
<comment type="subcellular location">
    <subcellularLocation>
        <location evidence="1">Cell surface</location>
    </subcellularLocation>
</comment>
<proteinExistence type="predicted"/>
<dbReference type="RefSeq" id="WP_163179031.1">
    <property type="nucleotide sequence ID" value="NZ_JAAIWM010000002.1"/>
</dbReference>
<evidence type="ECO:0000313" key="5">
    <source>
        <dbReference type="Proteomes" id="UP000481043"/>
    </source>
</evidence>
<feature type="transmembrane region" description="Helical" evidence="3">
    <location>
        <begin position="12"/>
        <end position="35"/>
    </location>
</feature>
<sequence length="147" mass="16756">MVIQNEKGYTLLEMLLVLSIFLMVSSFFPLLFSVLSQWIEQPSSLHPFEWEVATAQITMDVREANKIVITEGMVTLEGANSELISYESYGDLMRRTVNGTGHEVVMQNVNLTHFSYIDGGISITVTDLDDKEYKMNVYRFGEVMNNE</sequence>
<dbReference type="EMBL" id="JAAIWM010000002">
    <property type="protein sequence ID" value="NEY71591.1"/>
    <property type="molecule type" value="Genomic_DNA"/>
</dbReference>
<dbReference type="Pfam" id="PF15980">
    <property type="entry name" value="ComGF"/>
    <property type="match status" value="1"/>
</dbReference>
<dbReference type="InterPro" id="IPR012902">
    <property type="entry name" value="N_methyl_site"/>
</dbReference>
<dbReference type="Pfam" id="PF07963">
    <property type="entry name" value="N_methyl"/>
    <property type="match status" value="1"/>
</dbReference>
<evidence type="ECO:0000313" key="4">
    <source>
        <dbReference type="EMBL" id="NEY71591.1"/>
    </source>
</evidence>
<protein>
    <submittedName>
        <fullName evidence="4">Prepilin-type N-terminal cleavage/methylation domain-containing protein</fullName>
    </submittedName>
</protein>
<keyword evidence="2" id="KW-0178">Competence</keyword>
<name>A0A6M0Q5G5_9BACI</name>
<keyword evidence="3" id="KW-0472">Membrane</keyword>
<evidence type="ECO:0000256" key="2">
    <source>
        <dbReference type="ARBA" id="ARBA00023287"/>
    </source>
</evidence>
<keyword evidence="3" id="KW-1133">Transmembrane helix</keyword>
<keyword evidence="3" id="KW-0812">Transmembrane</keyword>
<dbReference type="GO" id="GO:0009986">
    <property type="term" value="C:cell surface"/>
    <property type="evidence" value="ECO:0007669"/>
    <property type="project" value="UniProtKB-SubCell"/>
</dbReference>
<evidence type="ECO:0000256" key="3">
    <source>
        <dbReference type="SAM" id="Phobius"/>
    </source>
</evidence>
<dbReference type="NCBIfam" id="TIGR02532">
    <property type="entry name" value="IV_pilin_GFxxxE"/>
    <property type="match status" value="1"/>
</dbReference>
<dbReference type="InterPro" id="IPR016977">
    <property type="entry name" value="ComGF"/>
</dbReference>
<reference evidence="4 5" key="1">
    <citation type="submission" date="2020-02" db="EMBL/GenBank/DDBJ databases">
        <title>Bacillus aquiflavi sp. nov., isolated from yellow water of strong flavor Chinese baijiu in Yibin region of China.</title>
        <authorList>
            <person name="Xie J."/>
        </authorList>
    </citation>
    <scope>NUCLEOTIDE SEQUENCE [LARGE SCALE GENOMIC DNA]</scope>
    <source>
        <strain evidence="4 5">SA4</strain>
    </source>
</reference>
<gene>
    <name evidence="4" type="ORF">G4D63_07510</name>
</gene>
<dbReference type="Proteomes" id="UP000481043">
    <property type="component" value="Unassembled WGS sequence"/>
</dbReference>
<dbReference type="NCBIfam" id="NF041002">
    <property type="entry name" value="pilin_ComGF"/>
    <property type="match status" value="1"/>
</dbReference>
<accession>A0A6M0Q5G5</accession>
<dbReference type="AlphaFoldDB" id="A0A6M0Q5G5"/>
<keyword evidence="5" id="KW-1185">Reference proteome</keyword>
<organism evidence="4 5">
    <name type="scientific">Bacillus mesophilus</name>
    <dbReference type="NCBI Taxonomy" id="1808955"/>
    <lineage>
        <taxon>Bacteria</taxon>
        <taxon>Bacillati</taxon>
        <taxon>Bacillota</taxon>
        <taxon>Bacilli</taxon>
        <taxon>Bacillales</taxon>
        <taxon>Bacillaceae</taxon>
        <taxon>Bacillus</taxon>
    </lineage>
</organism>